<dbReference type="Gene3D" id="3.20.20.140">
    <property type="entry name" value="Metal-dependent hydrolases"/>
    <property type="match status" value="1"/>
</dbReference>
<accession>A0ABW5FN69</accession>
<dbReference type="InterPro" id="IPR051781">
    <property type="entry name" value="Metallo-dep_Hydrolase"/>
</dbReference>
<dbReference type="PANTHER" id="PTHR43135:SF3">
    <property type="entry name" value="ALPHA-D-RIBOSE 1-METHYLPHOSPHONATE 5-TRIPHOSPHATE DIPHOSPHATASE"/>
    <property type="match status" value="1"/>
</dbReference>
<evidence type="ECO:0000259" key="1">
    <source>
        <dbReference type="Pfam" id="PF01979"/>
    </source>
</evidence>
<name>A0ABW5FN69_9PSEU</name>
<dbReference type="InterPro" id="IPR032466">
    <property type="entry name" value="Metal_Hydrolase"/>
</dbReference>
<evidence type="ECO:0000313" key="2">
    <source>
        <dbReference type="EMBL" id="MFD2416483.1"/>
    </source>
</evidence>
<gene>
    <name evidence="2" type="ORF">ACFSXZ_09075</name>
</gene>
<dbReference type="InterPro" id="IPR011059">
    <property type="entry name" value="Metal-dep_hydrolase_composite"/>
</dbReference>
<sequence length="412" mass="44718">MIVLDNCLMFDGDSAELTEGSRIVVEEGMIREIAKAGGPSGRGKVIDMGGRFVMPGLIDAHFHSYWYEWDATAIDATPPQLRILYAKRLLEATLRRGFTTVRDAGGGDVTIARALELDLIDGPRFFYPGQALTQSGGHADLRGRNHYGPDLREITGCAYAGTMSRTVDGPDEMRRVVREHLRQGATHIKLHTSGCPFPIEEDPVWYTQFTPEEIRVAVDETTRRRRYVMAHAHSNEAAIMCAENGVRSIEHVSSIEADGARAIAAHDAFAVPTLAALSALVEAGPGMGLAQPLLEGAKEKAQRALTSIELLRAAGARIGFGTDLCGVFGDRQLTEFRLRSEVCTPLETLRSATSVNARIMRREGELGTIAVGAHADLLAIDGNPLENIHVLTEQNRIAMVMRGGKIITGLPG</sequence>
<dbReference type="EMBL" id="JBHUKR010000006">
    <property type="protein sequence ID" value="MFD2416483.1"/>
    <property type="molecule type" value="Genomic_DNA"/>
</dbReference>
<feature type="domain" description="Amidohydrolase-related" evidence="1">
    <location>
        <begin position="52"/>
        <end position="407"/>
    </location>
</feature>
<evidence type="ECO:0000313" key="3">
    <source>
        <dbReference type="Proteomes" id="UP001597417"/>
    </source>
</evidence>
<dbReference type="CDD" id="cd01299">
    <property type="entry name" value="Met_dep_hydrolase_A"/>
    <property type="match status" value="1"/>
</dbReference>
<dbReference type="Proteomes" id="UP001597417">
    <property type="component" value="Unassembled WGS sequence"/>
</dbReference>
<dbReference type="SUPFAM" id="SSF51338">
    <property type="entry name" value="Composite domain of metallo-dependent hydrolases"/>
    <property type="match status" value="1"/>
</dbReference>
<organism evidence="2 3">
    <name type="scientific">Amycolatopsis pigmentata</name>
    <dbReference type="NCBI Taxonomy" id="450801"/>
    <lineage>
        <taxon>Bacteria</taxon>
        <taxon>Bacillati</taxon>
        <taxon>Actinomycetota</taxon>
        <taxon>Actinomycetes</taxon>
        <taxon>Pseudonocardiales</taxon>
        <taxon>Pseudonocardiaceae</taxon>
        <taxon>Amycolatopsis</taxon>
    </lineage>
</organism>
<protein>
    <submittedName>
        <fullName evidence="2">Amidohydrolase family protein</fullName>
    </submittedName>
</protein>
<dbReference type="InterPro" id="IPR006680">
    <property type="entry name" value="Amidohydro-rel"/>
</dbReference>
<dbReference type="InterPro" id="IPR057744">
    <property type="entry name" value="OTAase-like"/>
</dbReference>
<dbReference type="Gene3D" id="2.30.40.10">
    <property type="entry name" value="Urease, subunit C, domain 1"/>
    <property type="match status" value="1"/>
</dbReference>
<dbReference type="RefSeq" id="WP_378263305.1">
    <property type="nucleotide sequence ID" value="NZ_JBHUKR010000006.1"/>
</dbReference>
<reference evidence="3" key="1">
    <citation type="journal article" date="2019" name="Int. J. Syst. Evol. Microbiol.">
        <title>The Global Catalogue of Microorganisms (GCM) 10K type strain sequencing project: providing services to taxonomists for standard genome sequencing and annotation.</title>
        <authorList>
            <consortium name="The Broad Institute Genomics Platform"/>
            <consortium name="The Broad Institute Genome Sequencing Center for Infectious Disease"/>
            <person name="Wu L."/>
            <person name="Ma J."/>
        </authorList>
    </citation>
    <scope>NUCLEOTIDE SEQUENCE [LARGE SCALE GENOMIC DNA]</scope>
    <source>
        <strain evidence="3">CGMCC 4.7645</strain>
    </source>
</reference>
<comment type="caution">
    <text evidence="2">The sequence shown here is derived from an EMBL/GenBank/DDBJ whole genome shotgun (WGS) entry which is preliminary data.</text>
</comment>
<keyword evidence="3" id="KW-1185">Reference proteome</keyword>
<dbReference type="SUPFAM" id="SSF51556">
    <property type="entry name" value="Metallo-dependent hydrolases"/>
    <property type="match status" value="1"/>
</dbReference>
<dbReference type="Pfam" id="PF01979">
    <property type="entry name" value="Amidohydro_1"/>
    <property type="match status" value="1"/>
</dbReference>
<proteinExistence type="predicted"/>
<dbReference type="PANTHER" id="PTHR43135">
    <property type="entry name" value="ALPHA-D-RIBOSE 1-METHYLPHOSPHONATE 5-TRIPHOSPHATE DIPHOSPHATASE"/>
    <property type="match status" value="1"/>
</dbReference>